<dbReference type="Gene3D" id="3.20.20.70">
    <property type="entry name" value="Aldolase class I"/>
    <property type="match status" value="1"/>
</dbReference>
<dbReference type="GO" id="GO:0004807">
    <property type="term" value="F:triose-phosphate isomerase activity"/>
    <property type="evidence" value="ECO:0007669"/>
    <property type="project" value="UniProtKB-EC"/>
</dbReference>
<evidence type="ECO:0000313" key="15">
    <source>
        <dbReference type="Proteomes" id="UP000593564"/>
    </source>
</evidence>
<dbReference type="GO" id="GO:0019563">
    <property type="term" value="P:glycerol catabolic process"/>
    <property type="evidence" value="ECO:0007669"/>
    <property type="project" value="TreeGrafter"/>
</dbReference>
<dbReference type="InterPro" id="IPR000652">
    <property type="entry name" value="Triosephosphate_isomerase"/>
</dbReference>
<evidence type="ECO:0000256" key="5">
    <source>
        <dbReference type="ARBA" id="ARBA00011738"/>
    </source>
</evidence>
<evidence type="ECO:0000256" key="2">
    <source>
        <dbReference type="ARBA" id="ARBA00004680"/>
    </source>
</evidence>
<dbReference type="Pfam" id="PF02181">
    <property type="entry name" value="FH2"/>
    <property type="match status" value="1"/>
</dbReference>
<protein>
    <recommendedName>
        <fullName evidence="11">Triosephosphate isomerase, cytosolic</fullName>
        <ecNumber evidence="6">5.3.1.1</ecNumber>
    </recommendedName>
</protein>
<sequence length="395" mass="42550">MTGIELPGQLAGVEGAAPLGGSGAAPRRGRGAAPPKQIAKNAFKVACPIMLYFSSFSIFGLPARAGKVTLERGLEALSISAVACKNTGRCDFTLERIILRSSASQFVRTQFLVSPLERAVLSSSGDRGTDSINSRVGSDFRITAPDLLFVVDSEEFEPEALVESGVAHQKDNSVVKMGLEEAHKEVVVSPYVFLPLVKDLLRPNFHIAAQNCWVKKGGAFTGELSAEMLVNMGIPWVILGHSEMRALLNESNEFVGDKVAYALSQGLKVIACIGETLEQRELGCTMDVVAAQTKAISGTYFNALIAKKMPELLDFDKDLVHLEAASKIQLKSLAEEMQAVSEGLKKVEQELTASENDGAIFASFQKKRPPESRKGVCFGQRKVWANAPQSSDSTD</sequence>
<name>A0A7J7GM04_CAMSI</name>
<evidence type="ECO:0000256" key="12">
    <source>
        <dbReference type="SAM" id="Coils"/>
    </source>
</evidence>
<dbReference type="InterPro" id="IPR015425">
    <property type="entry name" value="FH2_Formin"/>
</dbReference>
<keyword evidence="12" id="KW-0175">Coiled coil</keyword>
<evidence type="ECO:0000256" key="3">
    <source>
        <dbReference type="ARBA" id="ARBA00004742"/>
    </source>
</evidence>
<dbReference type="CDD" id="cd00311">
    <property type="entry name" value="TIM"/>
    <property type="match status" value="1"/>
</dbReference>
<evidence type="ECO:0000313" key="14">
    <source>
        <dbReference type="EMBL" id="KAF5941863.1"/>
    </source>
</evidence>
<feature type="domain" description="FH2" evidence="13">
    <location>
        <begin position="300"/>
        <end position="359"/>
    </location>
</feature>
<evidence type="ECO:0000256" key="6">
    <source>
        <dbReference type="ARBA" id="ARBA00011940"/>
    </source>
</evidence>
<dbReference type="EC" id="5.3.1.1" evidence="6"/>
<dbReference type="InterPro" id="IPR013785">
    <property type="entry name" value="Aldolase_TIM"/>
</dbReference>
<dbReference type="SUPFAM" id="SSF51351">
    <property type="entry name" value="Triosephosphate isomerase (TIM)"/>
    <property type="match status" value="1"/>
</dbReference>
<dbReference type="GO" id="GO:0006094">
    <property type="term" value="P:gluconeogenesis"/>
    <property type="evidence" value="ECO:0007669"/>
    <property type="project" value="UniProtKB-KW"/>
</dbReference>
<keyword evidence="7" id="KW-0312">Gluconeogenesis</keyword>
<dbReference type="InterPro" id="IPR035990">
    <property type="entry name" value="TIM_sf"/>
</dbReference>
<dbReference type="Pfam" id="PF00121">
    <property type="entry name" value="TIM"/>
    <property type="match status" value="1"/>
</dbReference>
<evidence type="ECO:0000259" key="13">
    <source>
        <dbReference type="Pfam" id="PF02181"/>
    </source>
</evidence>
<dbReference type="GO" id="GO:0006096">
    <property type="term" value="P:glycolytic process"/>
    <property type="evidence" value="ECO:0007669"/>
    <property type="project" value="UniProtKB-KW"/>
</dbReference>
<keyword evidence="9" id="KW-0324">Glycolysis</keyword>
<keyword evidence="8" id="KW-0963">Cytoplasm</keyword>
<dbReference type="EMBL" id="JACBKZ010000009">
    <property type="protein sequence ID" value="KAF5941863.1"/>
    <property type="molecule type" value="Genomic_DNA"/>
</dbReference>
<dbReference type="PROSITE" id="PS51440">
    <property type="entry name" value="TIM_2"/>
    <property type="match status" value="1"/>
</dbReference>
<dbReference type="SUPFAM" id="SSF101447">
    <property type="entry name" value="Formin homology 2 domain (FH2 domain)"/>
    <property type="match status" value="1"/>
</dbReference>
<comment type="pathway">
    <text evidence="3">Carbohydrate biosynthesis; gluconeogenesis.</text>
</comment>
<keyword evidence="10" id="KW-0413">Isomerase</keyword>
<feature type="coiled-coil region" evidence="12">
    <location>
        <begin position="330"/>
        <end position="357"/>
    </location>
</feature>
<keyword evidence="15" id="KW-1185">Reference proteome</keyword>
<evidence type="ECO:0000256" key="10">
    <source>
        <dbReference type="ARBA" id="ARBA00023235"/>
    </source>
</evidence>
<comment type="subunit">
    <text evidence="5">Homodimer.</text>
</comment>
<comment type="pathway">
    <text evidence="2">Carbohydrate degradation; glycolysis; D-glyceraldehyde 3-phosphate from glycerone phosphate: step 1/1.</text>
</comment>
<comment type="catalytic activity">
    <reaction evidence="1">
        <text>D-glyceraldehyde 3-phosphate = dihydroxyacetone phosphate</text>
        <dbReference type="Rhea" id="RHEA:18585"/>
        <dbReference type="ChEBI" id="CHEBI:57642"/>
        <dbReference type="ChEBI" id="CHEBI:59776"/>
        <dbReference type="EC" id="5.3.1.1"/>
    </reaction>
</comment>
<comment type="caution">
    <text evidence="14">The sequence shown here is derived from an EMBL/GenBank/DDBJ whole genome shotgun (WGS) entry which is preliminary data.</text>
</comment>
<dbReference type="PANTHER" id="PTHR21139:SF34">
    <property type="entry name" value="TRIOSEPHOSPHATE ISOMERASE, CYTOSOLIC"/>
    <property type="match status" value="1"/>
</dbReference>
<gene>
    <name evidence="14" type="ORF">HYC85_019505</name>
</gene>
<dbReference type="PANTHER" id="PTHR21139">
    <property type="entry name" value="TRIOSEPHOSPHATE ISOMERASE"/>
    <property type="match status" value="1"/>
</dbReference>
<dbReference type="AlphaFoldDB" id="A0A7J7GM04"/>
<evidence type="ECO:0000256" key="8">
    <source>
        <dbReference type="ARBA" id="ARBA00022490"/>
    </source>
</evidence>
<dbReference type="GO" id="GO:0005829">
    <property type="term" value="C:cytosol"/>
    <property type="evidence" value="ECO:0007669"/>
    <property type="project" value="TreeGrafter"/>
</dbReference>
<dbReference type="NCBIfam" id="TIGR00419">
    <property type="entry name" value="tim"/>
    <property type="match status" value="1"/>
</dbReference>
<reference evidence="15" key="1">
    <citation type="journal article" date="2020" name="Nat. Commun.">
        <title>Genome assembly of wild tea tree DASZ reveals pedigree and selection history of tea varieties.</title>
        <authorList>
            <person name="Zhang W."/>
            <person name="Zhang Y."/>
            <person name="Qiu H."/>
            <person name="Guo Y."/>
            <person name="Wan H."/>
            <person name="Zhang X."/>
            <person name="Scossa F."/>
            <person name="Alseekh S."/>
            <person name="Zhang Q."/>
            <person name="Wang P."/>
            <person name="Xu L."/>
            <person name="Schmidt M.H."/>
            <person name="Jia X."/>
            <person name="Li D."/>
            <person name="Zhu A."/>
            <person name="Guo F."/>
            <person name="Chen W."/>
            <person name="Ni D."/>
            <person name="Usadel B."/>
            <person name="Fernie A.R."/>
            <person name="Wen W."/>
        </authorList>
    </citation>
    <scope>NUCLEOTIDE SEQUENCE [LARGE SCALE GENOMIC DNA]</scope>
    <source>
        <strain evidence="15">cv. G240</strain>
    </source>
</reference>
<organism evidence="14 15">
    <name type="scientific">Camellia sinensis</name>
    <name type="common">Tea plant</name>
    <name type="synonym">Thea sinensis</name>
    <dbReference type="NCBI Taxonomy" id="4442"/>
    <lineage>
        <taxon>Eukaryota</taxon>
        <taxon>Viridiplantae</taxon>
        <taxon>Streptophyta</taxon>
        <taxon>Embryophyta</taxon>
        <taxon>Tracheophyta</taxon>
        <taxon>Spermatophyta</taxon>
        <taxon>Magnoliopsida</taxon>
        <taxon>eudicotyledons</taxon>
        <taxon>Gunneridae</taxon>
        <taxon>Pentapetalae</taxon>
        <taxon>asterids</taxon>
        <taxon>Ericales</taxon>
        <taxon>Theaceae</taxon>
        <taxon>Camellia</taxon>
    </lineage>
</organism>
<proteinExistence type="inferred from homology"/>
<accession>A0A7J7GM04</accession>
<evidence type="ECO:0000256" key="11">
    <source>
        <dbReference type="ARBA" id="ARBA00039870"/>
    </source>
</evidence>
<evidence type="ECO:0000256" key="4">
    <source>
        <dbReference type="ARBA" id="ARBA00007422"/>
    </source>
</evidence>
<reference evidence="14 15" key="2">
    <citation type="submission" date="2020-07" db="EMBL/GenBank/DDBJ databases">
        <title>Genome assembly of wild tea tree DASZ reveals pedigree and selection history of tea varieties.</title>
        <authorList>
            <person name="Zhang W."/>
        </authorList>
    </citation>
    <scope>NUCLEOTIDE SEQUENCE [LARGE SCALE GENOMIC DNA]</scope>
    <source>
        <strain evidence="15">cv. G240</strain>
        <tissue evidence="14">Leaf</tissue>
    </source>
</reference>
<dbReference type="Proteomes" id="UP000593564">
    <property type="component" value="Unassembled WGS sequence"/>
</dbReference>
<evidence type="ECO:0000256" key="1">
    <source>
        <dbReference type="ARBA" id="ARBA00000474"/>
    </source>
</evidence>
<evidence type="ECO:0000256" key="9">
    <source>
        <dbReference type="ARBA" id="ARBA00023152"/>
    </source>
</evidence>
<evidence type="ECO:0000256" key="7">
    <source>
        <dbReference type="ARBA" id="ARBA00022432"/>
    </source>
</evidence>
<dbReference type="GO" id="GO:0046166">
    <property type="term" value="P:glyceraldehyde-3-phosphate biosynthetic process"/>
    <property type="evidence" value="ECO:0007669"/>
    <property type="project" value="TreeGrafter"/>
</dbReference>
<comment type="similarity">
    <text evidence="4">Belongs to the triosephosphate isomerase family.</text>
</comment>